<name>A0A6M8HUR9_9PROT</name>
<accession>A0A6M8HUR9</accession>
<dbReference type="Proteomes" id="UP000500767">
    <property type="component" value="Chromosome"/>
</dbReference>
<feature type="transmembrane region" description="Helical" evidence="1">
    <location>
        <begin position="171"/>
        <end position="188"/>
    </location>
</feature>
<keyword evidence="4" id="KW-1185">Reference proteome</keyword>
<gene>
    <name evidence="3" type="ORF">HN018_20440</name>
</gene>
<keyword evidence="1" id="KW-1133">Transmembrane helix</keyword>
<feature type="transmembrane region" description="Helical" evidence="1">
    <location>
        <begin position="20"/>
        <end position="44"/>
    </location>
</feature>
<evidence type="ECO:0000313" key="4">
    <source>
        <dbReference type="Proteomes" id="UP000500767"/>
    </source>
</evidence>
<dbReference type="Pfam" id="PF00487">
    <property type="entry name" value="FA_desaturase"/>
    <property type="match status" value="1"/>
</dbReference>
<protein>
    <submittedName>
        <fullName evidence="3">Fatty acid desaturase</fullName>
    </submittedName>
</protein>
<evidence type="ECO:0000256" key="1">
    <source>
        <dbReference type="SAM" id="Phobius"/>
    </source>
</evidence>
<evidence type="ECO:0000313" key="3">
    <source>
        <dbReference type="EMBL" id="QKE92088.1"/>
    </source>
</evidence>
<feature type="domain" description="Fatty acid desaturase" evidence="2">
    <location>
        <begin position="40"/>
        <end position="274"/>
    </location>
</feature>
<sequence>MQAAPVAADRPAKTEWPTLVLAACIYGGWMALTFYAGRIAWWLLPLPGAWLIAWHMSLQHELIHGHPSRFEWLNDLIGSVPLGLWLPYERYKASHLGHHRGDNLTDPIEDPESHYVTAERYRQIGPGGRWLLRAGNTLLGRMIIGPARAIATFLEHDARALLTGDADVRRAWLLHLPGVVLVLAWLLLVCNLSLVRYATLFVYPGLSLVLIRSFAEHRAADEPGHRTAIVEHAPVLGLLFLFNNLHVVHHLRPGLAWYRIPAAYRMNRPALLRDNGGLVYRGYLDVARRYLVRQHDLPVHRTHGWTQGHNPMR</sequence>
<dbReference type="GO" id="GO:0006629">
    <property type="term" value="P:lipid metabolic process"/>
    <property type="evidence" value="ECO:0007669"/>
    <property type="project" value="InterPro"/>
</dbReference>
<dbReference type="EMBL" id="CP053708">
    <property type="protein sequence ID" value="QKE92088.1"/>
    <property type="molecule type" value="Genomic_DNA"/>
</dbReference>
<keyword evidence="1" id="KW-0472">Membrane</keyword>
<dbReference type="AlphaFoldDB" id="A0A6M8HUR9"/>
<reference evidence="3 4" key="1">
    <citation type="journal article" date="2014" name="World J. Microbiol. Biotechnol.">
        <title>Biodiversity and physiological characteristics of Antarctic and Arctic lichens-associated bacteria.</title>
        <authorList>
            <person name="Lee Y.M."/>
            <person name="Kim E.H."/>
            <person name="Lee H.K."/>
            <person name="Hong S.G."/>
        </authorList>
    </citation>
    <scope>NUCLEOTIDE SEQUENCE [LARGE SCALE GENOMIC DNA]</scope>
    <source>
        <strain evidence="3 4">PAMC 26569</strain>
    </source>
</reference>
<dbReference type="RefSeq" id="WP_171833770.1">
    <property type="nucleotide sequence ID" value="NZ_CP053708.1"/>
</dbReference>
<organism evidence="3 4">
    <name type="scientific">Lichenicola cladoniae</name>
    <dbReference type="NCBI Taxonomy" id="1484109"/>
    <lineage>
        <taxon>Bacteria</taxon>
        <taxon>Pseudomonadati</taxon>
        <taxon>Pseudomonadota</taxon>
        <taxon>Alphaproteobacteria</taxon>
        <taxon>Acetobacterales</taxon>
        <taxon>Acetobacteraceae</taxon>
        <taxon>Lichenicola</taxon>
    </lineage>
</organism>
<proteinExistence type="predicted"/>
<keyword evidence="1" id="KW-0812">Transmembrane</keyword>
<evidence type="ECO:0000259" key="2">
    <source>
        <dbReference type="Pfam" id="PF00487"/>
    </source>
</evidence>
<dbReference type="InterPro" id="IPR005804">
    <property type="entry name" value="FA_desaturase_dom"/>
</dbReference>
<dbReference type="KEGG" id="lck:HN018_20440"/>